<dbReference type="UniPathway" id="UPA00085"/>
<keyword evidence="3 10" id="KW-0444">Lipid biosynthesis</keyword>
<proteinExistence type="inferred from homology"/>
<keyword evidence="12" id="KW-1185">Reference proteome</keyword>
<comment type="caution">
    <text evidence="11">The sequence shown here is derived from an EMBL/GenBank/DDBJ whole genome shotgun (WGS) entry which is preliminary data.</text>
</comment>
<evidence type="ECO:0000313" key="11">
    <source>
        <dbReference type="EMBL" id="KAA6440310.1"/>
    </source>
</evidence>
<evidence type="ECO:0000256" key="3">
    <source>
        <dbReference type="ARBA" id="ARBA00022516"/>
    </source>
</evidence>
<comment type="pathway">
    <text evidence="10">Lipid metabolism; phospholipid metabolism.</text>
</comment>
<evidence type="ECO:0000256" key="9">
    <source>
        <dbReference type="ARBA" id="ARBA00046608"/>
    </source>
</evidence>
<keyword evidence="7 10" id="KW-1208">Phospholipid metabolism</keyword>
<gene>
    <name evidence="10 11" type="primary">plsX</name>
    <name evidence="11" type="ORF">FEM33_06810</name>
</gene>
<name>A0A5M8QZ31_9BACT</name>
<evidence type="ECO:0000256" key="10">
    <source>
        <dbReference type="HAMAP-Rule" id="MF_00019"/>
    </source>
</evidence>
<keyword evidence="2 10" id="KW-0963">Cytoplasm</keyword>
<evidence type="ECO:0000256" key="7">
    <source>
        <dbReference type="ARBA" id="ARBA00023264"/>
    </source>
</evidence>
<dbReference type="GO" id="GO:0043811">
    <property type="term" value="F:phosphate:acyl-[acyl carrier protein] acyltransferase activity"/>
    <property type="evidence" value="ECO:0007669"/>
    <property type="project" value="UniProtKB-UniRule"/>
</dbReference>
<protein>
    <recommendedName>
        <fullName evidence="8 10">Phosphate acyltransferase</fullName>
        <ecNumber evidence="8 10">2.3.1.274</ecNumber>
    </recommendedName>
    <alternativeName>
        <fullName evidence="10">Acyl-ACP phosphotransacylase</fullName>
    </alternativeName>
    <alternativeName>
        <fullName evidence="10">Acyl-[acyl-carrier-protein]--phosphate acyltransferase</fullName>
    </alternativeName>
    <alternativeName>
        <fullName evidence="10">Phosphate-acyl-ACP acyltransferase</fullName>
    </alternativeName>
</protein>
<evidence type="ECO:0000313" key="12">
    <source>
        <dbReference type="Proteomes" id="UP000323994"/>
    </source>
</evidence>
<dbReference type="PIRSF" id="PIRSF002465">
    <property type="entry name" value="Phsphlp_syn_PlsX"/>
    <property type="match status" value="1"/>
</dbReference>
<dbReference type="RefSeq" id="WP_139011323.1">
    <property type="nucleotide sequence ID" value="NZ_VBSN01000027.1"/>
</dbReference>
<evidence type="ECO:0000256" key="4">
    <source>
        <dbReference type="ARBA" id="ARBA00022679"/>
    </source>
</evidence>
<dbReference type="InterPro" id="IPR003664">
    <property type="entry name" value="FA_synthesis"/>
</dbReference>
<dbReference type="EC" id="2.3.1.274" evidence="8 10"/>
<dbReference type="Proteomes" id="UP000323994">
    <property type="component" value="Unassembled WGS sequence"/>
</dbReference>
<dbReference type="OrthoDB" id="9806408at2"/>
<comment type="subunit">
    <text evidence="9 10">Homodimer. Probably interacts with PlsY.</text>
</comment>
<dbReference type="GO" id="GO:0008654">
    <property type="term" value="P:phospholipid biosynthetic process"/>
    <property type="evidence" value="ECO:0007669"/>
    <property type="project" value="UniProtKB-KW"/>
</dbReference>
<dbReference type="GO" id="GO:0006633">
    <property type="term" value="P:fatty acid biosynthetic process"/>
    <property type="evidence" value="ECO:0007669"/>
    <property type="project" value="UniProtKB-UniRule"/>
</dbReference>
<evidence type="ECO:0000256" key="8">
    <source>
        <dbReference type="ARBA" id="ARBA00024069"/>
    </source>
</evidence>
<evidence type="ECO:0000256" key="5">
    <source>
        <dbReference type="ARBA" id="ARBA00023098"/>
    </source>
</evidence>
<evidence type="ECO:0000256" key="6">
    <source>
        <dbReference type="ARBA" id="ARBA00023209"/>
    </source>
</evidence>
<dbReference type="SUPFAM" id="SSF53659">
    <property type="entry name" value="Isocitrate/Isopropylmalate dehydrogenase-like"/>
    <property type="match status" value="1"/>
</dbReference>
<keyword evidence="5 10" id="KW-0443">Lipid metabolism</keyword>
<dbReference type="PANTHER" id="PTHR30100">
    <property type="entry name" value="FATTY ACID/PHOSPHOLIPID SYNTHESIS PROTEIN PLSX"/>
    <property type="match status" value="1"/>
</dbReference>
<comment type="subcellular location">
    <subcellularLocation>
        <location evidence="10">Cytoplasm</location>
    </subcellularLocation>
    <text evidence="10">Associated with the membrane possibly through PlsY.</text>
</comment>
<keyword evidence="4 10" id="KW-0808">Transferase</keyword>
<dbReference type="AlphaFoldDB" id="A0A5M8QZ31"/>
<reference evidence="11 12" key="1">
    <citation type="submission" date="2019-05" db="EMBL/GenBank/DDBJ databases">
        <authorList>
            <person name="Qu J.-H."/>
        </authorList>
    </citation>
    <scope>NUCLEOTIDE SEQUENCE [LARGE SCALE GENOMIC DNA]</scope>
    <source>
        <strain evidence="11 12">NS28</strain>
    </source>
</reference>
<dbReference type="HAMAP" id="MF_00019">
    <property type="entry name" value="PlsX"/>
    <property type="match status" value="1"/>
</dbReference>
<dbReference type="GO" id="GO:0005737">
    <property type="term" value="C:cytoplasm"/>
    <property type="evidence" value="ECO:0007669"/>
    <property type="project" value="UniProtKB-SubCell"/>
</dbReference>
<comment type="similarity">
    <text evidence="10">Belongs to the PlsX family.</text>
</comment>
<dbReference type="InterPro" id="IPR012281">
    <property type="entry name" value="Phospholipid_synth_PlsX-like"/>
</dbReference>
<organism evidence="11 12">
    <name type="scientific">Dyadobacter flavalbus</name>
    <dbReference type="NCBI Taxonomy" id="2579942"/>
    <lineage>
        <taxon>Bacteria</taxon>
        <taxon>Pseudomonadati</taxon>
        <taxon>Bacteroidota</taxon>
        <taxon>Cytophagia</taxon>
        <taxon>Cytophagales</taxon>
        <taxon>Spirosomataceae</taxon>
        <taxon>Dyadobacter</taxon>
    </lineage>
</organism>
<dbReference type="PANTHER" id="PTHR30100:SF1">
    <property type="entry name" value="PHOSPHATE ACYLTRANSFERASE"/>
    <property type="match status" value="1"/>
</dbReference>
<comment type="function">
    <text evidence="10">Catalyzes the reversible formation of acyl-phosphate (acyl-PO(4)) from acyl-[acyl-carrier-protein] (acyl-ACP). This enzyme utilizes acyl-ACP as fatty acyl donor, but not acyl-CoA.</text>
</comment>
<keyword evidence="6 10" id="KW-0594">Phospholipid biosynthesis</keyword>
<dbReference type="NCBIfam" id="TIGR00182">
    <property type="entry name" value="plsX"/>
    <property type="match status" value="1"/>
</dbReference>
<accession>A0A5M8QZ31</accession>
<keyword evidence="11" id="KW-0012">Acyltransferase</keyword>
<evidence type="ECO:0000256" key="1">
    <source>
        <dbReference type="ARBA" id="ARBA00001232"/>
    </source>
</evidence>
<dbReference type="Pfam" id="PF02504">
    <property type="entry name" value="FA_synthesis"/>
    <property type="match status" value="1"/>
</dbReference>
<comment type="catalytic activity">
    <reaction evidence="1 10">
        <text>a fatty acyl-[ACP] + phosphate = an acyl phosphate + holo-[ACP]</text>
        <dbReference type="Rhea" id="RHEA:42292"/>
        <dbReference type="Rhea" id="RHEA-COMP:9685"/>
        <dbReference type="Rhea" id="RHEA-COMP:14125"/>
        <dbReference type="ChEBI" id="CHEBI:43474"/>
        <dbReference type="ChEBI" id="CHEBI:59918"/>
        <dbReference type="ChEBI" id="CHEBI:64479"/>
        <dbReference type="ChEBI" id="CHEBI:138651"/>
        <dbReference type="EC" id="2.3.1.274"/>
    </reaction>
</comment>
<dbReference type="Gene3D" id="3.40.718.10">
    <property type="entry name" value="Isopropylmalate Dehydrogenase"/>
    <property type="match status" value="1"/>
</dbReference>
<sequence length="312" mass="33567">MKIAVDAMGGDLAPQAIVEGVIDAASELPSEARIVLIGRESVIWDIFNQKDFKPVNIDIVHAEDVIEMGEHPTKALSQKPNSSIGTGFKLLKEKEVDIFCSAGNTGAMHVGALFSIKAIEGVLRPAIAGLVPQVGGGYAIMLDIGANADCKPEVLAQFGEIGSIFAQHTFQIDRPRVALMNIGEEEQKGSLTSQATYPLLKQNKRINFTGNIEGKDLFTNKADVIVTDGFTGNVLFKLGESFYEISKTRGFKDDFVDQTNYASIGGSPIIGVNGNVMIAHGISSPLAIKNMIGWAYKQVKSKAYLHITQALN</sequence>
<evidence type="ECO:0000256" key="2">
    <source>
        <dbReference type="ARBA" id="ARBA00022490"/>
    </source>
</evidence>
<dbReference type="EMBL" id="VBSN01000027">
    <property type="protein sequence ID" value="KAA6440310.1"/>
    <property type="molecule type" value="Genomic_DNA"/>
</dbReference>